<dbReference type="AlphaFoldDB" id="A0A1V3XPG8"/>
<evidence type="ECO:0000313" key="4">
    <source>
        <dbReference type="Proteomes" id="UP000189229"/>
    </source>
</evidence>
<dbReference type="EMBL" id="MVBN01000002">
    <property type="protein sequence ID" value="OOK80371.1"/>
    <property type="molecule type" value="Genomic_DNA"/>
</dbReference>
<sequence>MGLAGDKPDTELLTCLNPRLSSAIEQPDRVTITEHYRTTASAAVHRESCWAIAGCECQRPC</sequence>
<protein>
    <submittedName>
        <fullName evidence="2">Uncharacterized protein</fullName>
    </submittedName>
</protein>
<evidence type="ECO:0000313" key="3">
    <source>
        <dbReference type="Proteomes" id="UP000188532"/>
    </source>
</evidence>
<proteinExistence type="predicted"/>
<reference evidence="3 4" key="1">
    <citation type="submission" date="2017-02" db="EMBL/GenBank/DDBJ databases">
        <title>Complete genome sequences of Mycobacterium kansasii strains isolated from rhesus macaques.</title>
        <authorList>
            <person name="Panda A."/>
            <person name="Nagaraj S."/>
            <person name="Zhao X."/>
            <person name="Tettelin H."/>
            <person name="Detolla L.J."/>
        </authorList>
    </citation>
    <scope>NUCLEOTIDE SEQUENCE [LARGE SCALE GENOMIC DNA]</scope>
    <source>
        <strain evidence="2 3">11-3469</strain>
        <strain evidence="1 4">11-3813</strain>
    </source>
</reference>
<organism evidence="2 3">
    <name type="scientific">Mycobacterium kansasii</name>
    <dbReference type="NCBI Taxonomy" id="1768"/>
    <lineage>
        <taxon>Bacteria</taxon>
        <taxon>Bacillati</taxon>
        <taxon>Actinomycetota</taxon>
        <taxon>Actinomycetes</taxon>
        <taxon>Mycobacteriales</taxon>
        <taxon>Mycobacteriaceae</taxon>
        <taxon>Mycobacterium</taxon>
    </lineage>
</organism>
<evidence type="ECO:0000313" key="1">
    <source>
        <dbReference type="EMBL" id="OOK79516.1"/>
    </source>
</evidence>
<gene>
    <name evidence="2" type="ORF">BZL29_2071</name>
    <name evidence="1" type="ORF">BZL30_2051</name>
</gene>
<evidence type="ECO:0000313" key="2">
    <source>
        <dbReference type="EMBL" id="OOK80371.1"/>
    </source>
</evidence>
<comment type="caution">
    <text evidence="2">The sequence shown here is derived from an EMBL/GenBank/DDBJ whole genome shotgun (WGS) entry which is preliminary data.</text>
</comment>
<dbReference type="Proteomes" id="UP000188532">
    <property type="component" value="Unassembled WGS sequence"/>
</dbReference>
<dbReference type="Proteomes" id="UP000189229">
    <property type="component" value="Unassembled WGS sequence"/>
</dbReference>
<name>A0A1V3XPG8_MYCKA</name>
<dbReference type="EMBL" id="MVBM01000002">
    <property type="protein sequence ID" value="OOK79516.1"/>
    <property type="molecule type" value="Genomic_DNA"/>
</dbReference>
<accession>A0A1V3XPG8</accession>